<proteinExistence type="predicted"/>
<keyword evidence="5 6" id="KW-0472">Membrane</keyword>
<evidence type="ECO:0000259" key="7">
    <source>
        <dbReference type="Pfam" id="PF12698"/>
    </source>
</evidence>
<gene>
    <name evidence="8" type="ORF">GQF63_11850</name>
</gene>
<dbReference type="Gene3D" id="3.40.190.10">
    <property type="entry name" value="Periplasmic binding protein-like II"/>
    <property type="match status" value="1"/>
</dbReference>
<evidence type="ECO:0000256" key="2">
    <source>
        <dbReference type="ARBA" id="ARBA00022475"/>
    </source>
</evidence>
<dbReference type="EMBL" id="WSQA01000008">
    <property type="protein sequence ID" value="MVZ62719.1"/>
    <property type="molecule type" value="Genomic_DNA"/>
</dbReference>
<feature type="transmembrane region" description="Helical" evidence="6">
    <location>
        <begin position="337"/>
        <end position="357"/>
    </location>
</feature>
<dbReference type="SUPFAM" id="SSF53850">
    <property type="entry name" value="Periplasmic binding protein-like II"/>
    <property type="match status" value="1"/>
</dbReference>
<organism evidence="8 9">
    <name type="scientific">Sphingobacterium humi</name>
    <dbReference type="NCBI Taxonomy" id="1796905"/>
    <lineage>
        <taxon>Bacteria</taxon>
        <taxon>Pseudomonadati</taxon>
        <taxon>Bacteroidota</taxon>
        <taxon>Sphingobacteriia</taxon>
        <taxon>Sphingobacteriales</taxon>
        <taxon>Sphingobacteriaceae</taxon>
        <taxon>Sphingobacterium</taxon>
    </lineage>
</organism>
<dbReference type="GO" id="GO:0140359">
    <property type="term" value="F:ABC-type transporter activity"/>
    <property type="evidence" value="ECO:0007669"/>
    <property type="project" value="InterPro"/>
</dbReference>
<keyword evidence="2" id="KW-1003">Cell membrane</keyword>
<feature type="transmembrane region" description="Helical" evidence="6">
    <location>
        <begin position="21"/>
        <end position="42"/>
    </location>
</feature>
<dbReference type="Proteomes" id="UP000435036">
    <property type="component" value="Unassembled WGS sequence"/>
</dbReference>
<dbReference type="InterPro" id="IPR051449">
    <property type="entry name" value="ABC-2_transporter_component"/>
</dbReference>
<dbReference type="GO" id="GO:0005886">
    <property type="term" value="C:plasma membrane"/>
    <property type="evidence" value="ECO:0007669"/>
    <property type="project" value="UniProtKB-SubCell"/>
</dbReference>
<feature type="transmembrane region" description="Helical" evidence="6">
    <location>
        <begin position="391"/>
        <end position="414"/>
    </location>
</feature>
<dbReference type="PANTHER" id="PTHR30294:SF29">
    <property type="entry name" value="MULTIDRUG ABC TRANSPORTER PERMEASE YBHS-RELATED"/>
    <property type="match status" value="1"/>
</dbReference>
<keyword evidence="9" id="KW-1185">Reference proteome</keyword>
<dbReference type="OrthoDB" id="9768837at2"/>
<evidence type="ECO:0000256" key="6">
    <source>
        <dbReference type="SAM" id="Phobius"/>
    </source>
</evidence>
<feature type="transmembrane region" description="Helical" evidence="6">
    <location>
        <begin position="177"/>
        <end position="200"/>
    </location>
</feature>
<evidence type="ECO:0000313" key="9">
    <source>
        <dbReference type="Proteomes" id="UP000435036"/>
    </source>
</evidence>
<dbReference type="InterPro" id="IPR013525">
    <property type="entry name" value="ABC2_TM"/>
</dbReference>
<feature type="transmembrane region" description="Helical" evidence="6">
    <location>
        <begin position="241"/>
        <end position="260"/>
    </location>
</feature>
<dbReference type="PANTHER" id="PTHR30294">
    <property type="entry name" value="MEMBRANE COMPONENT OF ABC TRANSPORTER YHHJ-RELATED"/>
    <property type="match status" value="1"/>
</dbReference>
<comment type="subcellular location">
    <subcellularLocation>
        <location evidence="1">Cell membrane</location>
        <topology evidence="1">Multi-pass membrane protein</topology>
    </subcellularLocation>
</comment>
<evidence type="ECO:0000256" key="3">
    <source>
        <dbReference type="ARBA" id="ARBA00022692"/>
    </source>
</evidence>
<dbReference type="AlphaFoldDB" id="A0A6N8L137"/>
<feature type="transmembrane region" description="Helical" evidence="6">
    <location>
        <begin position="302"/>
        <end position="325"/>
    </location>
</feature>
<dbReference type="RefSeq" id="WP_160369443.1">
    <property type="nucleotide sequence ID" value="NZ_WSQA01000008.1"/>
</dbReference>
<dbReference type="Pfam" id="PF12698">
    <property type="entry name" value="ABC2_membrane_3"/>
    <property type="match status" value="1"/>
</dbReference>
<reference evidence="8 9" key="1">
    <citation type="submission" date="2019-12" db="EMBL/GenBank/DDBJ databases">
        <authorList>
            <person name="Dong K."/>
        </authorList>
    </citation>
    <scope>NUCLEOTIDE SEQUENCE [LARGE SCALE GENOMIC DNA]</scope>
    <source>
        <strain evidence="8 9">JCM 31225</strain>
    </source>
</reference>
<evidence type="ECO:0000256" key="4">
    <source>
        <dbReference type="ARBA" id="ARBA00022989"/>
    </source>
</evidence>
<name>A0A6N8L137_9SPHI</name>
<evidence type="ECO:0000256" key="1">
    <source>
        <dbReference type="ARBA" id="ARBA00004651"/>
    </source>
</evidence>
<evidence type="ECO:0000313" key="8">
    <source>
        <dbReference type="EMBL" id="MVZ62719.1"/>
    </source>
</evidence>
<sequence length="438" mass="49080">MNKIILIIQREYLSRVKKKSFLLTTFLVPLFFIGLYVGVFFLTKKSFEDSNALVYVLDKTDSVQQLLTNNKNITYAKSNQELQEQLKTIKEAGDKTNLLIIPEDFYTAKKIEFLSAGKPNINTQNEIEKQLEKILLNYEYGQLGIDGEQIKNIDPKVIVSAKEITDAGETKDSDTRIAMGIAMALSVLIYLSLFLYGAQVMRGIIEEKSNRIVEVIISSVKPFQLMMGKIIGIGLVGITQFILWIVLTFSLISIATTTLIDKEELKNQMVEQQQAQAGDLASDASFAMDIQSALNGVDIPELLICFFLFFLAGYMLYSAMFAAVGSAVDNETEANQFTMPITTPLLLAYVLSFGVLVNDPHGTIATWLSFIPFTSPIAMLVRIPFGVPTWQIILSFVVLVATFIVTTWAAARIYRVGILMYGKKASFKELIKWFNYKS</sequence>
<feature type="transmembrane region" description="Helical" evidence="6">
    <location>
        <begin position="364"/>
        <end position="385"/>
    </location>
</feature>
<protein>
    <submittedName>
        <fullName evidence="8">ABC transporter permease</fullName>
    </submittedName>
</protein>
<evidence type="ECO:0000256" key="5">
    <source>
        <dbReference type="ARBA" id="ARBA00023136"/>
    </source>
</evidence>
<feature type="domain" description="ABC-2 type transporter transmembrane" evidence="7">
    <location>
        <begin position="19"/>
        <end position="411"/>
    </location>
</feature>
<keyword evidence="4 6" id="KW-1133">Transmembrane helix</keyword>
<keyword evidence="3 6" id="KW-0812">Transmembrane</keyword>
<comment type="caution">
    <text evidence="8">The sequence shown here is derived from an EMBL/GenBank/DDBJ whole genome shotgun (WGS) entry which is preliminary data.</text>
</comment>
<accession>A0A6N8L137</accession>